<sequence length="738" mass="80813">MIETNYDAGQALATWREVERTSLKQGQIRLASRAGGEQGIAAFILGDTVTAKNKVIKAWGLSQVEHDPAATVRYASIYGAGLVQIHRYKEALTPLDKAISITAGNSRIAYPTIAIYAKIDALAGLHEYGKALQLADESLKRLEGTPYDGHRTQVLISRGSIERQQGNTAAAVVDFQQAVSISKRIENSRGIVDAGGQLALAYEKQQKLPEALTAIDLAISANTTIPDELYLVPRNFAIKAEIVNKMGQTRQADDLYRKGITLVNRMIQHAPTTGVQRLLLAEMSDVYSGYFATLCSQHRYNEALQILDNVRGRVEAEALQHHETQPVHEATEEDKKLTSLNLSLINTDDPSTRDAISSAIYNTELFMTPSTLAMQSVTHPVGLAELQKTLNPKALLIEYVLAEPASYVLAITHDSVRHYQLPSKQQIESDATLYRKEIRSQKVDVAQAQKLFAELLEPIQEYGAKTDLIIVPDGSLHLLPFSALQDRKGYVLATHTVDVDPSATVYALLHKRVDETAGSAMPYVGVAAWTQPADTRNPILRAVTGPKRSELVSLPDSKKEIETIAQDLPRPSTLLEGADATETRFKELPLQNTQVIHLALHGYADLDYPERSALIFAPEASGTDDGLLQVREIRQMHLNSKLVTLSACDTGVGPVGETGIVNLVNAFIEAGADSVVSTLWELADQPTSKLMTNFYAELATHSRKVDALRTAQLELLNEGLPPYFWASFQLVGDADGTL</sequence>
<dbReference type="Proteomes" id="UP000540989">
    <property type="component" value="Unassembled WGS sequence"/>
</dbReference>
<accession>A0A7W8E6K8</accession>
<dbReference type="Pfam" id="PF12770">
    <property type="entry name" value="CHAT"/>
    <property type="match status" value="1"/>
</dbReference>
<evidence type="ECO:0000259" key="1">
    <source>
        <dbReference type="Pfam" id="PF12770"/>
    </source>
</evidence>
<evidence type="ECO:0000313" key="2">
    <source>
        <dbReference type="EMBL" id="MBB5060782.1"/>
    </source>
</evidence>
<reference evidence="2 3" key="1">
    <citation type="submission" date="2020-08" db="EMBL/GenBank/DDBJ databases">
        <title>Genomic Encyclopedia of Type Strains, Phase IV (KMG-V): Genome sequencing to study the core and pangenomes of soil and plant-associated prokaryotes.</title>
        <authorList>
            <person name="Whitman W."/>
        </authorList>
    </citation>
    <scope>NUCLEOTIDE SEQUENCE [LARGE SCALE GENOMIC DNA]</scope>
    <source>
        <strain evidence="2 3">M8UP14</strain>
    </source>
</reference>
<proteinExistence type="predicted"/>
<dbReference type="InterPro" id="IPR024983">
    <property type="entry name" value="CHAT_dom"/>
</dbReference>
<organism evidence="2 3">
    <name type="scientific">Granulicella aggregans</name>
    <dbReference type="NCBI Taxonomy" id="474949"/>
    <lineage>
        <taxon>Bacteria</taxon>
        <taxon>Pseudomonadati</taxon>
        <taxon>Acidobacteriota</taxon>
        <taxon>Terriglobia</taxon>
        <taxon>Terriglobales</taxon>
        <taxon>Acidobacteriaceae</taxon>
        <taxon>Granulicella</taxon>
    </lineage>
</organism>
<dbReference type="Gene3D" id="1.25.40.10">
    <property type="entry name" value="Tetratricopeptide repeat domain"/>
    <property type="match status" value="1"/>
</dbReference>
<dbReference type="SMART" id="SM00028">
    <property type="entry name" value="TPR"/>
    <property type="match status" value="3"/>
</dbReference>
<name>A0A7W8E6K8_9BACT</name>
<dbReference type="AlphaFoldDB" id="A0A7W8E6K8"/>
<comment type="caution">
    <text evidence="2">The sequence shown here is derived from an EMBL/GenBank/DDBJ whole genome shotgun (WGS) entry which is preliminary data.</text>
</comment>
<dbReference type="PANTHER" id="PTHR10098">
    <property type="entry name" value="RAPSYN-RELATED"/>
    <property type="match status" value="1"/>
</dbReference>
<evidence type="ECO:0000313" key="3">
    <source>
        <dbReference type="Proteomes" id="UP000540989"/>
    </source>
</evidence>
<protein>
    <submittedName>
        <fullName evidence="2">CHAT domain-containing protein</fullName>
    </submittedName>
</protein>
<dbReference type="InterPro" id="IPR019734">
    <property type="entry name" value="TPR_rpt"/>
</dbReference>
<dbReference type="SUPFAM" id="SSF48452">
    <property type="entry name" value="TPR-like"/>
    <property type="match status" value="1"/>
</dbReference>
<dbReference type="InterPro" id="IPR011990">
    <property type="entry name" value="TPR-like_helical_dom_sf"/>
</dbReference>
<feature type="domain" description="CHAT" evidence="1">
    <location>
        <begin position="447"/>
        <end position="733"/>
    </location>
</feature>
<keyword evidence="3" id="KW-1185">Reference proteome</keyword>
<dbReference type="EMBL" id="JACHIP010000019">
    <property type="protein sequence ID" value="MBB5060782.1"/>
    <property type="molecule type" value="Genomic_DNA"/>
</dbReference>
<gene>
    <name evidence="2" type="ORF">HDF16_005518</name>
</gene>